<reference evidence="2" key="1">
    <citation type="journal article" date="2014" name="Int. J. Syst. Evol. Microbiol.">
        <title>Complete genome sequence of Corynebacterium casei LMG S-19264T (=DSM 44701T), isolated from a smear-ripened cheese.</title>
        <authorList>
            <consortium name="US DOE Joint Genome Institute (JGI-PGF)"/>
            <person name="Walter F."/>
            <person name="Albersmeier A."/>
            <person name="Kalinowski J."/>
            <person name="Ruckert C."/>
        </authorList>
    </citation>
    <scope>NUCLEOTIDE SEQUENCE</scope>
    <source>
        <strain evidence="2">JCM 10088</strain>
    </source>
</reference>
<comment type="caution">
    <text evidence="2">The sequence shown here is derived from an EMBL/GenBank/DDBJ whole genome shotgun (WGS) entry which is preliminary data.</text>
</comment>
<accession>A0A830GS51</accession>
<dbReference type="Pfam" id="PF01209">
    <property type="entry name" value="Ubie_methyltran"/>
    <property type="match status" value="1"/>
</dbReference>
<dbReference type="GO" id="GO:0032259">
    <property type="term" value="P:methylation"/>
    <property type="evidence" value="ECO:0007669"/>
    <property type="project" value="UniProtKB-KW"/>
</dbReference>
<keyword evidence="1" id="KW-1133">Transmembrane helix</keyword>
<proteinExistence type="predicted"/>
<feature type="transmembrane region" description="Helical" evidence="1">
    <location>
        <begin position="155"/>
        <end position="177"/>
    </location>
</feature>
<keyword evidence="1" id="KW-0472">Membrane</keyword>
<keyword evidence="1" id="KW-0812">Transmembrane</keyword>
<dbReference type="GO" id="GO:0008168">
    <property type="term" value="F:methyltransferase activity"/>
    <property type="evidence" value="ECO:0007669"/>
    <property type="project" value="UniProtKB-KW"/>
</dbReference>
<organism evidence="2 3">
    <name type="scientific">Thermocladium modestius</name>
    <dbReference type="NCBI Taxonomy" id="62609"/>
    <lineage>
        <taxon>Archaea</taxon>
        <taxon>Thermoproteota</taxon>
        <taxon>Thermoprotei</taxon>
        <taxon>Thermoproteales</taxon>
        <taxon>Thermoproteaceae</taxon>
        <taxon>Thermocladium</taxon>
    </lineage>
</organism>
<reference evidence="2" key="2">
    <citation type="submission" date="2020-09" db="EMBL/GenBank/DDBJ databases">
        <authorList>
            <person name="Sun Q."/>
            <person name="Ohkuma M."/>
        </authorList>
    </citation>
    <scope>NUCLEOTIDE SEQUENCE</scope>
    <source>
        <strain evidence="2">JCM 10088</strain>
    </source>
</reference>
<keyword evidence="3" id="KW-1185">Reference proteome</keyword>
<evidence type="ECO:0000313" key="2">
    <source>
        <dbReference type="EMBL" id="GGP18910.1"/>
    </source>
</evidence>
<evidence type="ECO:0000313" key="3">
    <source>
        <dbReference type="Proteomes" id="UP000610960"/>
    </source>
</evidence>
<protein>
    <submittedName>
        <fullName evidence="2">Methyltransferase type 11</fullName>
    </submittedName>
</protein>
<name>A0A830GS51_9CREN</name>
<dbReference type="PANTHER" id="PTHR43591:SF24">
    <property type="entry name" value="2-METHOXY-6-POLYPRENYL-1,4-BENZOQUINOL METHYLASE, MITOCHONDRIAL"/>
    <property type="match status" value="1"/>
</dbReference>
<dbReference type="PANTHER" id="PTHR43591">
    <property type="entry name" value="METHYLTRANSFERASE"/>
    <property type="match status" value="1"/>
</dbReference>
<dbReference type="AlphaFoldDB" id="A0A830GS51"/>
<dbReference type="OrthoDB" id="30774at2157"/>
<gene>
    <name evidence="2" type="ORF">GCM10007981_00460</name>
</gene>
<sequence length="230" mass="25834">MMGIGYRWRRLYPIYGKIAGVYDRTSRVVTLFLIDGWRRSMAREVARMVPPGSRVLDAGAGPGTMSVLLLSMRRDVDLLLIDQSIDMIRMAPRDLDRVVASFEEPPLRDSSVDAVIMGFSLHASHDLATAVNALWRVLRPGGVLGSINIGHPDGAVMGWLGHLYTLYVIPFLAFLVAGRRNASYFREINTIYDSMPPNSKLRELMESRFRTVRWTSRGLGTVFEYVGIKA</sequence>
<dbReference type="CDD" id="cd02440">
    <property type="entry name" value="AdoMet_MTases"/>
    <property type="match status" value="1"/>
</dbReference>
<dbReference type="SUPFAM" id="SSF53335">
    <property type="entry name" value="S-adenosyl-L-methionine-dependent methyltransferases"/>
    <property type="match status" value="1"/>
</dbReference>
<keyword evidence="2" id="KW-0489">Methyltransferase</keyword>
<keyword evidence="2" id="KW-0808">Transferase</keyword>
<evidence type="ECO:0000256" key="1">
    <source>
        <dbReference type="SAM" id="Phobius"/>
    </source>
</evidence>
<dbReference type="Proteomes" id="UP000610960">
    <property type="component" value="Unassembled WGS sequence"/>
</dbReference>
<dbReference type="InterPro" id="IPR029063">
    <property type="entry name" value="SAM-dependent_MTases_sf"/>
</dbReference>
<dbReference type="EMBL" id="BMNL01000001">
    <property type="protein sequence ID" value="GGP18910.1"/>
    <property type="molecule type" value="Genomic_DNA"/>
</dbReference>
<dbReference type="Gene3D" id="3.40.50.150">
    <property type="entry name" value="Vaccinia Virus protein VP39"/>
    <property type="match status" value="1"/>
</dbReference>